<accession>M4RYZ3</accession>
<proteinExistence type="predicted"/>
<dbReference type="EMBL" id="CP003837">
    <property type="protein sequence ID" value="AGH47439.1"/>
    <property type="molecule type" value="Genomic_DNA"/>
</dbReference>
<dbReference type="NCBIfam" id="TIGR01965">
    <property type="entry name" value="VCBS_repeat"/>
    <property type="match status" value="1"/>
</dbReference>
<keyword evidence="2" id="KW-1185">Reference proteome</keyword>
<dbReference type="AlphaFoldDB" id="M4RYZ3"/>
<dbReference type="eggNOG" id="COG2931">
    <property type="taxonomic scope" value="Bacteria"/>
</dbReference>
<organism evidence="1 2">
    <name type="scientific">Paraglaciecola psychrophila 170</name>
    <dbReference type="NCBI Taxonomy" id="1129794"/>
    <lineage>
        <taxon>Bacteria</taxon>
        <taxon>Pseudomonadati</taxon>
        <taxon>Pseudomonadota</taxon>
        <taxon>Gammaproteobacteria</taxon>
        <taxon>Alteromonadales</taxon>
        <taxon>Alteromonadaceae</taxon>
        <taxon>Paraglaciecola</taxon>
    </lineage>
</organism>
<reference evidence="1 2" key="1">
    <citation type="journal article" date="2013" name="Genome Announc.">
        <title>Complete Genome Sequence of Glaciecola psychrophila Strain 170T.</title>
        <authorList>
            <person name="Yin J."/>
            <person name="Chen J."/>
            <person name="Liu G."/>
            <person name="Yu Y."/>
            <person name="Song L."/>
            <person name="Wang X."/>
            <person name="Qu X."/>
        </authorList>
    </citation>
    <scope>NUCLEOTIDE SEQUENCE [LARGE SCALE GENOMIC DNA]</scope>
    <source>
        <strain evidence="1 2">170</strain>
    </source>
</reference>
<sequence>MITQRFNTWGANDTITQTYTATSADGTEVETFTVTINGTSDIPVIRTADTSVTEDVAVTATSTLGVTDALSMTIDPYQGEDSFTVVFDGGTTVSLTKGELTVSSNGDYTFKPVSGFEGGVPEVVYTVFDGSKFVDSTLNIDVTSAPVANPDTSSVSFQLSDEGVISHDGIDRGNVISRVTTGNKSDSGDADDLEKPTITQIKFKDDVYKFDNINISHEIETHYGTLVIDNKGDYFFEQRDVNIEQLPAEDVNLVFVYTIQDDDTVNPETTEANLTIEIKLPASGKIAQEPSAKAVDLDLDETGGTINTGFDAKVLINADEAAFKYSPDLDDLSDILTVGHTGGLETYFAAIGEDQSAKIDIDLAIAFKDFQVDDSVVLEKGNPNSENALFTTVTNGFLADGAIIISDTAEATSAPIAELDSQEFLL</sequence>
<dbReference type="HOGENOM" id="CLU_643803_0_0_6"/>
<dbReference type="PATRIC" id="fig|1129794.4.peg.5326"/>
<gene>
    <name evidence="1" type="ORF">C427_5342</name>
</gene>
<evidence type="ECO:0000313" key="1">
    <source>
        <dbReference type="EMBL" id="AGH47439.1"/>
    </source>
</evidence>
<dbReference type="KEGG" id="gps:C427_5342"/>
<dbReference type="InterPro" id="IPR010221">
    <property type="entry name" value="VCBS_dom"/>
</dbReference>
<evidence type="ECO:0000313" key="2">
    <source>
        <dbReference type="Proteomes" id="UP000011864"/>
    </source>
</evidence>
<name>M4RYZ3_9ALTE</name>
<dbReference type="STRING" id="1129794.C427_5342"/>
<protein>
    <submittedName>
        <fullName evidence="1">Uncharacterized protein</fullName>
    </submittedName>
</protein>
<dbReference type="Proteomes" id="UP000011864">
    <property type="component" value="Chromosome"/>
</dbReference>
<dbReference type="OrthoDB" id="9813456at2"/>